<dbReference type="EMBL" id="NAJQ01000467">
    <property type="protein sequence ID" value="TKA69103.1"/>
    <property type="molecule type" value="Genomic_DNA"/>
</dbReference>
<dbReference type="InterPro" id="IPR037018">
    <property type="entry name" value="GH65_N"/>
</dbReference>
<dbReference type="EC" id="3.2.1.28" evidence="3"/>
<dbReference type="GO" id="GO:0030246">
    <property type="term" value="F:carbohydrate binding"/>
    <property type="evidence" value="ECO:0007669"/>
    <property type="project" value="InterPro"/>
</dbReference>
<reference evidence="8 9" key="1">
    <citation type="submission" date="2017-03" db="EMBL/GenBank/DDBJ databases">
        <title>Genomes of endolithic fungi from Antarctica.</title>
        <authorList>
            <person name="Coleine C."/>
            <person name="Masonjones S."/>
            <person name="Stajich J.E."/>
        </authorList>
    </citation>
    <scope>NUCLEOTIDE SEQUENCE [LARGE SCALE GENOMIC DNA]</scope>
    <source>
        <strain evidence="8 9">CCFEE 5184</strain>
    </source>
</reference>
<feature type="domain" description="Glycoside hydrolase family 65 central catalytic" evidence="6">
    <location>
        <begin position="424"/>
        <end position="646"/>
    </location>
</feature>
<dbReference type="STRING" id="329884.A0A4U0X2B4"/>
<dbReference type="Gene3D" id="1.50.10.10">
    <property type="match status" value="1"/>
</dbReference>
<dbReference type="PANTHER" id="PTHR11051">
    <property type="entry name" value="GLYCOSYL HYDROLASE-RELATED"/>
    <property type="match status" value="1"/>
</dbReference>
<dbReference type="SUPFAM" id="SSF49785">
    <property type="entry name" value="Galactose-binding domain-like"/>
    <property type="match status" value="1"/>
</dbReference>
<dbReference type="SUPFAM" id="SSF48208">
    <property type="entry name" value="Six-hairpin glycosidases"/>
    <property type="match status" value="1"/>
</dbReference>
<proteinExistence type="inferred from homology"/>
<evidence type="ECO:0000313" key="8">
    <source>
        <dbReference type="EMBL" id="TKA69103.1"/>
    </source>
</evidence>
<evidence type="ECO:0000256" key="3">
    <source>
        <dbReference type="ARBA" id="ARBA00012757"/>
    </source>
</evidence>
<evidence type="ECO:0000313" key="9">
    <source>
        <dbReference type="Proteomes" id="UP000309340"/>
    </source>
</evidence>
<dbReference type="GO" id="GO:0005993">
    <property type="term" value="P:trehalose catabolic process"/>
    <property type="evidence" value="ECO:0007669"/>
    <property type="project" value="TreeGrafter"/>
</dbReference>
<dbReference type="FunFam" id="1.50.10.10:FF:000032">
    <property type="entry name" value="Vacuolar acid trehalase"/>
    <property type="match status" value="1"/>
</dbReference>
<evidence type="ECO:0000256" key="2">
    <source>
        <dbReference type="ARBA" id="ARBA00006768"/>
    </source>
</evidence>
<name>A0A4U0X2B4_9PEZI</name>
<keyword evidence="4" id="KW-0378">Hydrolase</keyword>
<evidence type="ECO:0000259" key="7">
    <source>
        <dbReference type="Pfam" id="PF03636"/>
    </source>
</evidence>
<evidence type="ECO:0000259" key="6">
    <source>
        <dbReference type="Pfam" id="PF03632"/>
    </source>
</evidence>
<comment type="similarity">
    <text evidence="2">Belongs to the glycosyl hydrolase 65 family.</text>
</comment>
<dbReference type="AlphaFoldDB" id="A0A4U0X2B4"/>
<dbReference type="Proteomes" id="UP000309340">
    <property type="component" value="Unassembled WGS sequence"/>
</dbReference>
<comment type="caution">
    <text evidence="8">The sequence shown here is derived from an EMBL/GenBank/DDBJ whole genome shotgun (WGS) entry which is preliminary data.</text>
</comment>
<dbReference type="InterPro" id="IPR008979">
    <property type="entry name" value="Galactose-bd-like_sf"/>
</dbReference>
<dbReference type="GO" id="GO:0004555">
    <property type="term" value="F:alpha,alpha-trehalase activity"/>
    <property type="evidence" value="ECO:0007669"/>
    <property type="project" value="UniProtKB-EC"/>
</dbReference>
<dbReference type="InterPro" id="IPR005195">
    <property type="entry name" value="Glyco_hydro_65_M"/>
</dbReference>
<dbReference type="OrthoDB" id="200349at2759"/>
<dbReference type="InterPro" id="IPR012341">
    <property type="entry name" value="6hp_glycosidase-like_sf"/>
</dbReference>
<dbReference type="Gene3D" id="2.60.120.260">
    <property type="entry name" value="Galactose-binding domain-like"/>
    <property type="match status" value="1"/>
</dbReference>
<protein>
    <recommendedName>
        <fullName evidence="3">alpha,alpha-trehalase</fullName>
        <ecNumber evidence="3">3.2.1.28</ecNumber>
    </recommendedName>
</protein>
<dbReference type="InterPro" id="IPR008928">
    <property type="entry name" value="6-hairpin_glycosidase_sf"/>
</dbReference>
<evidence type="ECO:0000256" key="5">
    <source>
        <dbReference type="ARBA" id="ARBA00023180"/>
    </source>
</evidence>
<comment type="catalytic activity">
    <reaction evidence="1">
        <text>alpha,alpha-trehalose + H2O = alpha-D-glucose + beta-D-glucose</text>
        <dbReference type="Rhea" id="RHEA:32675"/>
        <dbReference type="ChEBI" id="CHEBI:15377"/>
        <dbReference type="ChEBI" id="CHEBI:15903"/>
        <dbReference type="ChEBI" id="CHEBI:16551"/>
        <dbReference type="ChEBI" id="CHEBI:17925"/>
        <dbReference type="EC" id="3.2.1.28"/>
    </reaction>
</comment>
<sequence>MAGSTIGGLGAPSIATRTLTDVLPVGSTLSRVFALLSASSLLHGSQAIIYQSRFNGTTWDDDNWRVTTTDLVPGVYQSRMSLANGYLGINLAAIGPFFEVDSPSDINGWPLFDRRQTFATIAGFYDREDRVNGTNFAWLYQYDTGESAISGVPHWAGLHVQIGDQILDASVPSDQISRFSSTLDVGAGTMSWAYTWSLSNESAIDVEYTMLVHKLYVNQAAVQLKMTASREVNASVIDLLDGDCAVRTNFVGKGYESAHPTIWSAVSPVGVDNVTAYIASSMVGDDSCDAASRMNYTMQSVIGANSSSIAQAMNVALKAGQTSIVTKYVGGASTDAFSNPQSTAMNGSWSAAAEGFSAMLESQIAEWSNILPVDSVDSYRLPNGTLPDDPQILELQITAYTNAYYMLQNTVGANAIQAAGNNTMLDVNSISVGGLGSSSYAGWIFWDAEVWMAPGLVVAHPQAAEQIANYRVKLLPQAKANLQYAGVESGTVNQTGRFSPDGAAYPWISGRYGNCTGAGPCFDYEYHLGGDIGLELYNYYTVTGDTDFFRQELFPIYDAIAQFYADILTYNQTIDQYELLNATDPDEYANFERNVGYTMVLIKTHIETANTLRARLGMTPNATWADIASKILVPVYEQANIILEYASMNNTVQVKQADVILIDDFLNFPNNQSLSDLDYYAGKQSNNGPGMTYGVFSVVANEISPSGCSSYTYDIEGSAPYIRGPWFQFSEQLTDDYNTNGGTHPAFPFLTGHGGANRVAVFGYLGLKLMLDSFNVNPSLPPQIPDLTYRTIYWQGWPIKGYSNQTHTTLTRLSTPLPNANATFASSAIPVTIGVAGESQFGNTTVYHLSPNSTLVLPNRRIGEIKTVPGNIAQCEPATSPQGYLPGQFPFAAVDGAVSTRWQPVQSNVSSSLTVQLPGPFVPITAVQFDWAQAPPTSYNVTFSNSSSSNPADAVNVTSSTSVPISAAYNAATAYVIVPYSSNTTNVTLSAPVWSGTYATLTITGNQANVGTPDEKNGTGATVAEFVLVAAAGGENVARRSVRAWSA</sequence>
<accession>A0A4U0X2B4</accession>
<keyword evidence="9" id="KW-1185">Reference proteome</keyword>
<evidence type="ECO:0000256" key="4">
    <source>
        <dbReference type="ARBA" id="ARBA00022801"/>
    </source>
</evidence>
<dbReference type="InterPro" id="IPR005196">
    <property type="entry name" value="Glyco_hydro_65_N"/>
</dbReference>
<keyword evidence="5" id="KW-0325">Glycoprotein</keyword>
<dbReference type="Pfam" id="PF03632">
    <property type="entry name" value="Glyco_hydro_65m"/>
    <property type="match status" value="1"/>
</dbReference>
<dbReference type="Pfam" id="PF03636">
    <property type="entry name" value="Glyco_hydro_65N"/>
    <property type="match status" value="1"/>
</dbReference>
<dbReference type="SUPFAM" id="SSF74650">
    <property type="entry name" value="Galactose mutarotase-like"/>
    <property type="match status" value="1"/>
</dbReference>
<dbReference type="InterPro" id="IPR011013">
    <property type="entry name" value="Gal_mutarotase_sf_dom"/>
</dbReference>
<dbReference type="GO" id="GO:0009277">
    <property type="term" value="C:fungal-type cell wall"/>
    <property type="evidence" value="ECO:0007669"/>
    <property type="project" value="TreeGrafter"/>
</dbReference>
<feature type="domain" description="Glycoside hydrolase family 65 N-terminal" evidence="7">
    <location>
        <begin position="74"/>
        <end position="334"/>
    </location>
</feature>
<organism evidence="8 9">
    <name type="scientific">Friedmanniomyces simplex</name>
    <dbReference type="NCBI Taxonomy" id="329884"/>
    <lineage>
        <taxon>Eukaryota</taxon>
        <taxon>Fungi</taxon>
        <taxon>Dikarya</taxon>
        <taxon>Ascomycota</taxon>
        <taxon>Pezizomycotina</taxon>
        <taxon>Dothideomycetes</taxon>
        <taxon>Dothideomycetidae</taxon>
        <taxon>Mycosphaerellales</taxon>
        <taxon>Teratosphaeriaceae</taxon>
        <taxon>Friedmanniomyces</taxon>
    </lineage>
</organism>
<gene>
    <name evidence="8" type="ORF">B0A55_08852</name>
</gene>
<dbReference type="Gene3D" id="2.70.98.40">
    <property type="entry name" value="Glycoside hydrolase, family 65, N-terminal domain"/>
    <property type="match status" value="1"/>
</dbReference>
<evidence type="ECO:0000256" key="1">
    <source>
        <dbReference type="ARBA" id="ARBA00001576"/>
    </source>
</evidence>
<dbReference type="PANTHER" id="PTHR11051:SF8">
    <property type="entry name" value="PROTEIN-GLUCOSYLGALACTOSYLHYDROXYLYSINE GLUCOSIDASE"/>
    <property type="match status" value="1"/>
</dbReference>